<feature type="compositionally biased region" description="Low complexity" evidence="1">
    <location>
        <begin position="97"/>
        <end position="111"/>
    </location>
</feature>
<feature type="region of interest" description="Disordered" evidence="1">
    <location>
        <begin position="311"/>
        <end position="341"/>
    </location>
</feature>
<gene>
    <name evidence="2" type="ORF">PSIN1315_LOCUS901</name>
</gene>
<dbReference type="EMBL" id="HBHY01001467">
    <property type="protein sequence ID" value="CAE0126117.1"/>
    <property type="molecule type" value="Transcribed_RNA"/>
</dbReference>
<name>A0A7S3B7X4_9VIRI</name>
<protein>
    <submittedName>
        <fullName evidence="2">Uncharacterized protein</fullName>
    </submittedName>
</protein>
<reference evidence="2" key="1">
    <citation type="submission" date="2021-01" db="EMBL/GenBank/DDBJ databases">
        <authorList>
            <person name="Corre E."/>
            <person name="Pelletier E."/>
            <person name="Niang G."/>
            <person name="Scheremetjew M."/>
            <person name="Finn R."/>
            <person name="Kale V."/>
            <person name="Holt S."/>
            <person name="Cochrane G."/>
            <person name="Meng A."/>
            <person name="Brown T."/>
            <person name="Cohen L."/>
        </authorList>
    </citation>
    <scope>NUCLEOTIDE SEQUENCE</scope>
    <source>
        <strain evidence="2">RCC927</strain>
    </source>
</reference>
<feature type="region of interest" description="Disordered" evidence="1">
    <location>
        <begin position="1"/>
        <end position="122"/>
    </location>
</feature>
<proteinExistence type="predicted"/>
<accession>A0A7S3B7X4</accession>
<sequence>MTTVRQQDGSRVRGGLDGGQWRGGGGGSGAAEGGAAGGSGPPTLAARTSEAFVRRQRSLARIARGNSSGGVAEKGVATSREQRRPGDAAVSLGVSGNGRRQAGADANNANGVNGGRDSQRVVSPTRLGEGAVAQSEEERLAQLDATQVQATKARQAVKGSPMVAAACRRFWNGLGFEGRGGVTRSAFAAMSVALHEVLGSMISGTTTSKAQLSLGGTEDPLVLRADVEFEHALSVARNAGEMCDADGELMSCTVLSERLFQLADMWVDSTLPSEYATFLESTLSKLQPKLKGHPDMPPFTIRVTMAESPRAVGAGNTSPSSPIRRGLTVRTPRSRGASTSSVAEFGARSLAGISAAAFSPASISPKR</sequence>
<feature type="compositionally biased region" description="Gly residues" evidence="1">
    <location>
        <begin position="15"/>
        <end position="40"/>
    </location>
</feature>
<evidence type="ECO:0000313" key="2">
    <source>
        <dbReference type="EMBL" id="CAE0126117.1"/>
    </source>
</evidence>
<organism evidence="2">
    <name type="scientific">Prasinoderma singulare</name>
    <dbReference type="NCBI Taxonomy" id="676789"/>
    <lineage>
        <taxon>Eukaryota</taxon>
        <taxon>Viridiplantae</taxon>
        <taxon>Prasinodermophyta</taxon>
        <taxon>Prasinodermophyceae</taxon>
        <taxon>Prasinodermales</taxon>
        <taxon>Prasinodermaceae</taxon>
        <taxon>Prasinoderma</taxon>
    </lineage>
</organism>
<dbReference type="AlphaFoldDB" id="A0A7S3B7X4"/>
<evidence type="ECO:0000256" key="1">
    <source>
        <dbReference type="SAM" id="MobiDB-lite"/>
    </source>
</evidence>